<dbReference type="CDD" id="cd01335">
    <property type="entry name" value="Radical_SAM"/>
    <property type="match status" value="1"/>
</dbReference>
<dbReference type="HAMAP" id="MF_00206">
    <property type="entry name" value="Lipoyl_synth"/>
    <property type="match status" value="1"/>
</dbReference>
<keyword evidence="5 9" id="KW-0479">Metal-binding</keyword>
<dbReference type="GO" id="GO:0009249">
    <property type="term" value="P:protein lipoylation"/>
    <property type="evidence" value="ECO:0007669"/>
    <property type="project" value="UniProtKB-UniRule"/>
</dbReference>
<dbReference type="SMART" id="SM00729">
    <property type="entry name" value="Elp3"/>
    <property type="match status" value="1"/>
</dbReference>
<evidence type="ECO:0000256" key="4">
    <source>
        <dbReference type="ARBA" id="ARBA00022691"/>
    </source>
</evidence>
<evidence type="ECO:0000256" key="3">
    <source>
        <dbReference type="ARBA" id="ARBA00022679"/>
    </source>
</evidence>
<dbReference type="GO" id="GO:0016992">
    <property type="term" value="F:lipoate synthase activity"/>
    <property type="evidence" value="ECO:0007669"/>
    <property type="project" value="UniProtKB-UniRule"/>
</dbReference>
<dbReference type="PROSITE" id="PS51918">
    <property type="entry name" value="RADICAL_SAM"/>
    <property type="match status" value="1"/>
</dbReference>
<dbReference type="InterPro" id="IPR007197">
    <property type="entry name" value="rSAM"/>
</dbReference>
<dbReference type="GO" id="GO:0051539">
    <property type="term" value="F:4 iron, 4 sulfur cluster binding"/>
    <property type="evidence" value="ECO:0007669"/>
    <property type="project" value="UniProtKB-UniRule"/>
</dbReference>
<dbReference type="InterPro" id="IPR058240">
    <property type="entry name" value="rSAM_sf"/>
</dbReference>
<dbReference type="InterPro" id="IPR013785">
    <property type="entry name" value="Aldolase_TIM"/>
</dbReference>
<dbReference type="InterPro" id="IPR003698">
    <property type="entry name" value="Lipoyl_synth"/>
</dbReference>
<comment type="subcellular location">
    <subcellularLocation>
        <location evidence="9">Cytoplasm</location>
    </subcellularLocation>
</comment>
<feature type="binding site" evidence="9">
    <location>
        <position position="72"/>
    </location>
    <ligand>
        <name>[4Fe-4S] cluster</name>
        <dbReference type="ChEBI" id="CHEBI:49883"/>
        <label>2</label>
        <note>4Fe-4S-S-AdoMet</note>
    </ligand>
</feature>
<evidence type="ECO:0000256" key="7">
    <source>
        <dbReference type="ARBA" id="ARBA00023014"/>
    </source>
</evidence>
<feature type="domain" description="Radical SAM core" evidence="10">
    <location>
        <begin position="51"/>
        <end position="265"/>
    </location>
</feature>
<evidence type="ECO:0000256" key="5">
    <source>
        <dbReference type="ARBA" id="ARBA00022723"/>
    </source>
</evidence>
<keyword evidence="7 9" id="KW-0411">Iron-sulfur</keyword>
<dbReference type="eggNOG" id="COG0320">
    <property type="taxonomic scope" value="Bacteria"/>
</dbReference>
<keyword evidence="4 9" id="KW-0949">S-adenosyl-L-methionine</keyword>
<dbReference type="PANTHER" id="PTHR10949:SF0">
    <property type="entry name" value="LIPOYL SYNTHASE, MITOCHONDRIAL"/>
    <property type="match status" value="1"/>
</dbReference>
<evidence type="ECO:0000256" key="9">
    <source>
        <dbReference type="HAMAP-Rule" id="MF_00206"/>
    </source>
</evidence>
<feature type="binding site" evidence="9">
    <location>
        <position position="39"/>
    </location>
    <ligand>
        <name>[4Fe-4S] cluster</name>
        <dbReference type="ChEBI" id="CHEBI:49883"/>
        <label>1</label>
    </ligand>
</feature>
<dbReference type="SFLD" id="SFLDF00271">
    <property type="entry name" value="lipoyl_synthase"/>
    <property type="match status" value="1"/>
</dbReference>
<protein>
    <recommendedName>
        <fullName evidence="9">Lipoyl synthase</fullName>
        <ecNumber evidence="9">2.8.1.8</ecNumber>
    </recommendedName>
    <alternativeName>
        <fullName evidence="9">Lip-syn</fullName>
        <shortName evidence="9">LS</shortName>
    </alternativeName>
    <alternativeName>
        <fullName evidence="9">Lipoate synthase</fullName>
    </alternativeName>
    <alternativeName>
        <fullName evidence="9">Lipoic acid synthase</fullName>
    </alternativeName>
    <alternativeName>
        <fullName evidence="9">Sulfur insertion protein LipA</fullName>
    </alternativeName>
</protein>
<feature type="binding site" evidence="9">
    <location>
        <position position="50"/>
    </location>
    <ligand>
        <name>[4Fe-4S] cluster</name>
        <dbReference type="ChEBI" id="CHEBI:49883"/>
        <label>1</label>
    </ligand>
</feature>
<evidence type="ECO:0000256" key="6">
    <source>
        <dbReference type="ARBA" id="ARBA00023004"/>
    </source>
</evidence>
<evidence type="ECO:0000256" key="8">
    <source>
        <dbReference type="ARBA" id="ARBA00047326"/>
    </source>
</evidence>
<gene>
    <name evidence="9 11" type="primary">lipA</name>
    <name evidence="11" type="ordered locus">Minf_1525</name>
</gene>
<dbReference type="GO" id="GO:0005737">
    <property type="term" value="C:cytoplasm"/>
    <property type="evidence" value="ECO:0007669"/>
    <property type="project" value="UniProtKB-SubCell"/>
</dbReference>
<reference evidence="11 12" key="1">
    <citation type="journal article" date="2008" name="Biol. Direct">
        <title>Complete genome sequence of the extremely acidophilic methanotroph isolate V4, Methylacidiphilum infernorum, a representative of the bacterial phylum Verrucomicrobia.</title>
        <authorList>
            <person name="Hou S."/>
            <person name="Makarova K.S."/>
            <person name="Saw J.H."/>
            <person name="Senin P."/>
            <person name="Ly B.V."/>
            <person name="Zhou Z."/>
            <person name="Ren Y."/>
            <person name="Wang J."/>
            <person name="Galperin M.Y."/>
            <person name="Omelchenko M.V."/>
            <person name="Wolf Y.I."/>
            <person name="Yutin N."/>
            <person name="Koonin E.V."/>
            <person name="Stott M.B."/>
            <person name="Mountain B.W."/>
            <person name="Crowe M.A."/>
            <person name="Smirnova A.V."/>
            <person name="Dunfield P.F."/>
            <person name="Feng L."/>
            <person name="Wang L."/>
            <person name="Alam M."/>
        </authorList>
    </citation>
    <scope>NUCLEOTIDE SEQUENCE [LARGE SCALE GENOMIC DNA]</scope>
    <source>
        <strain evidence="12">Isolate V4</strain>
    </source>
</reference>
<keyword evidence="2 9" id="KW-0963">Cytoplasm</keyword>
<comment type="cofactor">
    <cofactor evidence="9">
        <name>[4Fe-4S] cluster</name>
        <dbReference type="ChEBI" id="CHEBI:49883"/>
    </cofactor>
    <text evidence="9">Binds 2 [4Fe-4S] clusters per subunit. One cluster is coordinated with 3 cysteines and an exchangeable S-adenosyl-L-methionine.</text>
</comment>
<organism evidence="11 12">
    <name type="scientific">Methylacidiphilum infernorum (isolate V4)</name>
    <name type="common">Methylokorus infernorum (strain V4)</name>
    <dbReference type="NCBI Taxonomy" id="481448"/>
    <lineage>
        <taxon>Bacteria</taxon>
        <taxon>Pseudomonadati</taxon>
        <taxon>Verrucomicrobiota</taxon>
        <taxon>Methylacidiphilae</taxon>
        <taxon>Methylacidiphilales</taxon>
        <taxon>Methylacidiphilaceae</taxon>
        <taxon>Methylacidiphilum (ex Ratnadevi et al. 2023)</taxon>
    </lineage>
</organism>
<dbReference type="RefSeq" id="WP_012463861.1">
    <property type="nucleotide sequence ID" value="NC_010794.1"/>
</dbReference>
<dbReference type="Proteomes" id="UP000009149">
    <property type="component" value="Chromosome"/>
</dbReference>
<dbReference type="Gene3D" id="3.20.20.70">
    <property type="entry name" value="Aldolase class I"/>
    <property type="match status" value="1"/>
</dbReference>
<comment type="catalytic activity">
    <reaction evidence="8 9">
        <text>[[Fe-S] cluster scaffold protein carrying a second [4Fe-4S](2+) cluster] + N(6)-octanoyl-L-lysyl-[protein] + 2 oxidized [2Fe-2S]-[ferredoxin] + 2 S-adenosyl-L-methionine + 4 H(+) = [[Fe-S] cluster scaffold protein] + N(6)-[(R)-dihydrolipoyl]-L-lysyl-[protein] + 4 Fe(3+) + 2 hydrogen sulfide + 2 5'-deoxyadenosine + 2 L-methionine + 2 reduced [2Fe-2S]-[ferredoxin]</text>
        <dbReference type="Rhea" id="RHEA:16585"/>
        <dbReference type="Rhea" id="RHEA-COMP:9928"/>
        <dbReference type="Rhea" id="RHEA-COMP:10000"/>
        <dbReference type="Rhea" id="RHEA-COMP:10001"/>
        <dbReference type="Rhea" id="RHEA-COMP:10475"/>
        <dbReference type="Rhea" id="RHEA-COMP:14568"/>
        <dbReference type="Rhea" id="RHEA-COMP:14569"/>
        <dbReference type="ChEBI" id="CHEBI:15378"/>
        <dbReference type="ChEBI" id="CHEBI:17319"/>
        <dbReference type="ChEBI" id="CHEBI:29034"/>
        <dbReference type="ChEBI" id="CHEBI:29919"/>
        <dbReference type="ChEBI" id="CHEBI:33722"/>
        <dbReference type="ChEBI" id="CHEBI:33737"/>
        <dbReference type="ChEBI" id="CHEBI:33738"/>
        <dbReference type="ChEBI" id="CHEBI:57844"/>
        <dbReference type="ChEBI" id="CHEBI:59789"/>
        <dbReference type="ChEBI" id="CHEBI:78809"/>
        <dbReference type="ChEBI" id="CHEBI:83100"/>
        <dbReference type="EC" id="2.8.1.8"/>
    </reaction>
</comment>
<evidence type="ECO:0000313" key="11">
    <source>
        <dbReference type="EMBL" id="ACD83579.1"/>
    </source>
</evidence>
<dbReference type="UniPathway" id="UPA00538">
    <property type="reaction ID" value="UER00593"/>
</dbReference>
<feature type="binding site" evidence="9">
    <location>
        <position position="65"/>
    </location>
    <ligand>
        <name>[4Fe-4S] cluster</name>
        <dbReference type="ChEBI" id="CHEBI:49883"/>
        <label>2</label>
        <note>4Fe-4S-S-AdoMet</note>
    </ligand>
</feature>
<evidence type="ECO:0000259" key="10">
    <source>
        <dbReference type="PROSITE" id="PS51918"/>
    </source>
</evidence>
<dbReference type="FunFam" id="3.20.20.70:FF:000040">
    <property type="entry name" value="Lipoyl synthase"/>
    <property type="match status" value="1"/>
</dbReference>
<dbReference type="InterPro" id="IPR006638">
    <property type="entry name" value="Elp3/MiaA/NifB-like_rSAM"/>
</dbReference>
<evidence type="ECO:0000256" key="1">
    <source>
        <dbReference type="ARBA" id="ARBA00022485"/>
    </source>
</evidence>
<keyword evidence="3 9" id="KW-0808">Transferase</keyword>
<dbReference type="STRING" id="481448.Minf_1525"/>
<dbReference type="SUPFAM" id="SSF102114">
    <property type="entry name" value="Radical SAM enzymes"/>
    <property type="match status" value="1"/>
</dbReference>
<dbReference type="Pfam" id="PF16881">
    <property type="entry name" value="LIAS_N"/>
    <property type="match status" value="1"/>
</dbReference>
<comment type="similarity">
    <text evidence="9">Belongs to the radical SAM superfamily. Lipoyl synthase family.</text>
</comment>
<evidence type="ECO:0000313" key="12">
    <source>
        <dbReference type="Proteomes" id="UP000009149"/>
    </source>
</evidence>
<dbReference type="AlphaFoldDB" id="B3DW76"/>
<feature type="binding site" evidence="9">
    <location>
        <position position="276"/>
    </location>
    <ligand>
        <name>[4Fe-4S] cluster</name>
        <dbReference type="ChEBI" id="CHEBI:49883"/>
        <label>1</label>
    </ligand>
</feature>
<feature type="binding site" evidence="9">
    <location>
        <position position="69"/>
    </location>
    <ligand>
        <name>[4Fe-4S] cluster</name>
        <dbReference type="ChEBI" id="CHEBI:49883"/>
        <label>2</label>
        <note>4Fe-4S-S-AdoMet</note>
    </ligand>
</feature>
<dbReference type="NCBIfam" id="NF004019">
    <property type="entry name" value="PRK05481.1"/>
    <property type="match status" value="1"/>
</dbReference>
<dbReference type="InterPro" id="IPR031691">
    <property type="entry name" value="LIAS_N"/>
</dbReference>
<sequence length="291" mass="32581">MEQPQPNGKPPWLRAKIPGGAAYNEIRGIVRSYNLHTVCESALCPNIGECWSRRTATLMILGDRCTRSCRFCAVTTARPLPVNYEEPKNVALAIKAMGLKYAVITSVARDDLKDGGAEMWAQTIKEVRALNPETKIEVLIPDFRGNMKSLLTVLEARPDVLNHNVETVPRLQKRVRPQARYERSLEILKRSAQEGFPTKTGLMLGIGETTGEIESTLVDLYGIGVRILTLGQYLRPSKDHLPIDRWVSPEEFNAWKEFALKMGFHHVESGPLVRSSYHADEYVGAAKEALL</sequence>
<dbReference type="NCBIfam" id="TIGR00510">
    <property type="entry name" value="lipA"/>
    <property type="match status" value="1"/>
</dbReference>
<dbReference type="EMBL" id="CP000975">
    <property type="protein sequence ID" value="ACD83579.1"/>
    <property type="molecule type" value="Genomic_DNA"/>
</dbReference>
<dbReference type="GO" id="GO:0046872">
    <property type="term" value="F:metal ion binding"/>
    <property type="evidence" value="ECO:0007669"/>
    <property type="project" value="UniProtKB-KW"/>
</dbReference>
<dbReference type="PANTHER" id="PTHR10949">
    <property type="entry name" value="LIPOYL SYNTHASE"/>
    <property type="match status" value="1"/>
</dbReference>
<dbReference type="OrthoDB" id="9787898at2"/>
<dbReference type="EC" id="2.8.1.8" evidence="9"/>
<keyword evidence="6 9" id="KW-0408">Iron</keyword>
<proteinExistence type="inferred from homology"/>
<keyword evidence="1 9" id="KW-0004">4Fe-4S</keyword>
<dbReference type="NCBIfam" id="NF009544">
    <property type="entry name" value="PRK12928.1"/>
    <property type="match status" value="1"/>
</dbReference>
<comment type="pathway">
    <text evidence="9">Protein modification; protein lipoylation via endogenous pathway; protein N(6)-(lipoyl)lysine from octanoyl-[acyl-carrier-protein]: step 2/2.</text>
</comment>
<feature type="binding site" evidence="9">
    <location>
        <position position="44"/>
    </location>
    <ligand>
        <name>[4Fe-4S] cluster</name>
        <dbReference type="ChEBI" id="CHEBI:49883"/>
        <label>1</label>
    </ligand>
</feature>
<dbReference type="SFLD" id="SFLDS00029">
    <property type="entry name" value="Radical_SAM"/>
    <property type="match status" value="1"/>
</dbReference>
<comment type="function">
    <text evidence="9">Catalyzes the radical-mediated insertion of two sulfur atoms into the C-6 and C-8 positions of the octanoyl moiety bound to the lipoyl domains of lipoate-dependent enzymes, thereby converting the octanoylated domains into lipoylated derivatives.</text>
</comment>
<evidence type="ECO:0000256" key="2">
    <source>
        <dbReference type="ARBA" id="ARBA00022490"/>
    </source>
</evidence>
<dbReference type="Pfam" id="PF04055">
    <property type="entry name" value="Radical_SAM"/>
    <property type="match status" value="1"/>
</dbReference>
<dbReference type="SFLD" id="SFLDG01058">
    <property type="entry name" value="lipoyl_synthase_like"/>
    <property type="match status" value="1"/>
</dbReference>
<name>B3DW76_METI4</name>
<accession>B3DW76</accession>
<dbReference type="KEGG" id="min:Minf_1525"/>
<dbReference type="PIRSF" id="PIRSF005963">
    <property type="entry name" value="Lipoyl_synth"/>
    <property type="match status" value="1"/>
</dbReference>
<dbReference type="HOGENOM" id="CLU_033144_2_1_0"/>